<dbReference type="PANTHER" id="PTHR42894:SF1">
    <property type="entry name" value="N-(5'-PHOSPHORIBOSYL)ANTHRANILATE ISOMERASE"/>
    <property type="match status" value="1"/>
</dbReference>
<proteinExistence type="inferred from homology"/>
<keyword evidence="8 9" id="KW-0413">Isomerase</keyword>
<dbReference type="InterPro" id="IPR001240">
    <property type="entry name" value="PRAI_dom"/>
</dbReference>
<evidence type="ECO:0000313" key="11">
    <source>
        <dbReference type="EMBL" id="RZD17011.1"/>
    </source>
</evidence>
<keyword evidence="7 9" id="KW-0057">Aromatic amino acid biosynthesis</keyword>
<dbReference type="EC" id="5.3.1.24" evidence="3 9"/>
<comment type="pathway">
    <text evidence="2 9">Amino-acid biosynthesis; L-tryptophan biosynthesis; L-tryptophan from chorismate: step 3/5.</text>
</comment>
<dbReference type="Proteomes" id="UP000316562">
    <property type="component" value="Unassembled WGS sequence"/>
</dbReference>
<dbReference type="GO" id="GO:0000162">
    <property type="term" value="P:L-tryptophan biosynthetic process"/>
    <property type="evidence" value="ECO:0007669"/>
    <property type="project" value="UniProtKB-UniRule"/>
</dbReference>
<evidence type="ECO:0000256" key="7">
    <source>
        <dbReference type="ARBA" id="ARBA00023141"/>
    </source>
</evidence>
<dbReference type="InterPro" id="IPR044643">
    <property type="entry name" value="TrpF_fam"/>
</dbReference>
<evidence type="ECO:0000256" key="8">
    <source>
        <dbReference type="ARBA" id="ARBA00023235"/>
    </source>
</evidence>
<comment type="caution">
    <text evidence="11">The sequence shown here is derived from an EMBL/GenBank/DDBJ whole genome shotgun (WGS) entry which is preliminary data.</text>
</comment>
<evidence type="ECO:0000256" key="3">
    <source>
        <dbReference type="ARBA" id="ARBA00012572"/>
    </source>
</evidence>
<evidence type="ECO:0000256" key="5">
    <source>
        <dbReference type="ARBA" id="ARBA00022605"/>
    </source>
</evidence>
<accession>A0A519BIA8</accession>
<evidence type="ECO:0000256" key="4">
    <source>
        <dbReference type="ARBA" id="ARBA00022272"/>
    </source>
</evidence>
<dbReference type="PANTHER" id="PTHR42894">
    <property type="entry name" value="N-(5'-PHOSPHORIBOSYL)ANTHRANILATE ISOMERASE"/>
    <property type="match status" value="1"/>
</dbReference>
<dbReference type="SUPFAM" id="SSF51366">
    <property type="entry name" value="Ribulose-phoshate binding barrel"/>
    <property type="match status" value="1"/>
</dbReference>
<dbReference type="HAMAP" id="MF_00135">
    <property type="entry name" value="PRAI"/>
    <property type="match status" value="1"/>
</dbReference>
<dbReference type="Pfam" id="PF00697">
    <property type="entry name" value="PRAI"/>
    <property type="match status" value="1"/>
</dbReference>
<comment type="catalytic activity">
    <reaction evidence="1 9">
        <text>N-(5-phospho-beta-D-ribosyl)anthranilate = 1-(2-carboxyphenylamino)-1-deoxy-D-ribulose 5-phosphate</text>
        <dbReference type="Rhea" id="RHEA:21540"/>
        <dbReference type="ChEBI" id="CHEBI:18277"/>
        <dbReference type="ChEBI" id="CHEBI:58613"/>
        <dbReference type="EC" id="5.3.1.24"/>
    </reaction>
</comment>
<dbReference type="UniPathway" id="UPA00035">
    <property type="reaction ID" value="UER00042"/>
</dbReference>
<protein>
    <recommendedName>
        <fullName evidence="4 9">N-(5'-phosphoribosyl)anthranilate isomerase</fullName>
        <shortName evidence="9">PRAI</shortName>
        <ecNumber evidence="3 9">5.3.1.24</ecNumber>
    </recommendedName>
</protein>
<dbReference type="InterPro" id="IPR013785">
    <property type="entry name" value="Aldolase_TIM"/>
</dbReference>
<dbReference type="GO" id="GO:0004640">
    <property type="term" value="F:phosphoribosylanthranilate isomerase activity"/>
    <property type="evidence" value="ECO:0007669"/>
    <property type="project" value="UniProtKB-UniRule"/>
</dbReference>
<feature type="domain" description="N-(5'phosphoribosyl) anthranilate isomerase (PRAI)" evidence="10">
    <location>
        <begin position="5"/>
        <end position="220"/>
    </location>
</feature>
<dbReference type="EMBL" id="SGBC01000001">
    <property type="protein sequence ID" value="RZD17011.1"/>
    <property type="molecule type" value="Genomic_DNA"/>
</dbReference>
<evidence type="ECO:0000256" key="1">
    <source>
        <dbReference type="ARBA" id="ARBA00001164"/>
    </source>
</evidence>
<gene>
    <name evidence="9" type="primary">trpF</name>
    <name evidence="11" type="ORF">EVJ46_01880</name>
</gene>
<dbReference type="AlphaFoldDB" id="A0A519BIA8"/>
<evidence type="ECO:0000313" key="12">
    <source>
        <dbReference type="Proteomes" id="UP000316562"/>
    </source>
</evidence>
<keyword evidence="5 9" id="KW-0028">Amino-acid biosynthesis</keyword>
<comment type="similarity">
    <text evidence="9">Belongs to the TrpF family.</text>
</comment>
<reference evidence="11 12" key="1">
    <citation type="journal article" date="2019" name="ISME J.">
        <title>Insights into ecological role of a new deltaproteobacterial order Candidatus Acidulodesulfobacterales by metagenomics and metatranscriptomics.</title>
        <authorList>
            <person name="Tan S."/>
            <person name="Liu J."/>
            <person name="Fang Y."/>
            <person name="Hedlund B.P."/>
            <person name="Lian Z.H."/>
            <person name="Huang L.Y."/>
            <person name="Li J.T."/>
            <person name="Huang L.N."/>
            <person name="Li W.J."/>
            <person name="Jiang H.C."/>
            <person name="Dong H.L."/>
            <person name="Shu W.S."/>
        </authorList>
    </citation>
    <scope>NUCLEOTIDE SEQUENCE [LARGE SCALE GENOMIC DNA]</scope>
    <source>
        <strain evidence="11">AP2</strain>
    </source>
</reference>
<evidence type="ECO:0000256" key="2">
    <source>
        <dbReference type="ARBA" id="ARBA00004664"/>
    </source>
</evidence>
<sequence length="223" mass="24580">MAIKIKICGITNLEDAINAVELGADCLGFVFYKNSKRNIGIENAKKIIAEINNINLNSEKNFFETKKGVLTAGIFVDADLTDLDKIISETGIDIIQLSGSETLDYIENLKKYGYERNIVKAVHINNETDIATVHLYESSGVNILLDTYAGRGIYGGTGTVFDWNIIKSLDLSDKIIAGGVSPANINYINNNLKPYGVDLSSKIEKFPGKKDYNKMKLLFANSK</sequence>
<dbReference type="Gene3D" id="3.20.20.70">
    <property type="entry name" value="Aldolase class I"/>
    <property type="match status" value="1"/>
</dbReference>
<evidence type="ECO:0000256" key="6">
    <source>
        <dbReference type="ARBA" id="ARBA00022822"/>
    </source>
</evidence>
<name>A0A519BIA8_ACIG2</name>
<dbReference type="CDD" id="cd00405">
    <property type="entry name" value="PRAI"/>
    <property type="match status" value="1"/>
</dbReference>
<dbReference type="InterPro" id="IPR011060">
    <property type="entry name" value="RibuloseP-bd_barrel"/>
</dbReference>
<organism evidence="11 12">
    <name type="scientific">Acididesulfobacter guangdongensis</name>
    <dbReference type="NCBI Taxonomy" id="2597225"/>
    <lineage>
        <taxon>Bacteria</taxon>
        <taxon>Deltaproteobacteria</taxon>
        <taxon>Candidatus Acidulodesulfobacterales</taxon>
        <taxon>Candidatus Acididesulfobacter</taxon>
    </lineage>
</organism>
<evidence type="ECO:0000259" key="10">
    <source>
        <dbReference type="Pfam" id="PF00697"/>
    </source>
</evidence>
<evidence type="ECO:0000256" key="9">
    <source>
        <dbReference type="HAMAP-Rule" id="MF_00135"/>
    </source>
</evidence>
<keyword evidence="6 9" id="KW-0822">Tryptophan biosynthesis</keyword>